<keyword evidence="1" id="KW-0805">Transcription regulation</keyword>
<dbReference type="InterPro" id="IPR018062">
    <property type="entry name" value="HTH_AraC-typ_CS"/>
</dbReference>
<dbReference type="RefSeq" id="WP_166150268.1">
    <property type="nucleotide sequence ID" value="NZ_JAAOIW010000004.1"/>
</dbReference>
<organism evidence="5 6">
    <name type="scientific">Paenibacillus agricola</name>
    <dbReference type="NCBI Taxonomy" id="2716264"/>
    <lineage>
        <taxon>Bacteria</taxon>
        <taxon>Bacillati</taxon>
        <taxon>Bacillota</taxon>
        <taxon>Bacilli</taxon>
        <taxon>Bacillales</taxon>
        <taxon>Paenibacillaceae</taxon>
        <taxon>Paenibacillus</taxon>
    </lineage>
</organism>
<evidence type="ECO:0000256" key="3">
    <source>
        <dbReference type="ARBA" id="ARBA00023163"/>
    </source>
</evidence>
<protein>
    <submittedName>
        <fullName evidence="5">AraC family transcriptional regulator</fullName>
    </submittedName>
</protein>
<evidence type="ECO:0000313" key="6">
    <source>
        <dbReference type="Proteomes" id="UP001165962"/>
    </source>
</evidence>
<evidence type="ECO:0000313" key="5">
    <source>
        <dbReference type="EMBL" id="NHN30854.1"/>
    </source>
</evidence>
<dbReference type="EMBL" id="JAAOIW010000004">
    <property type="protein sequence ID" value="NHN30854.1"/>
    <property type="molecule type" value="Genomic_DNA"/>
</dbReference>
<name>A0ABX0J3I6_9BACL</name>
<comment type="caution">
    <text evidence="5">The sequence shown here is derived from an EMBL/GenBank/DDBJ whole genome shotgun (WGS) entry which is preliminary data.</text>
</comment>
<keyword evidence="6" id="KW-1185">Reference proteome</keyword>
<dbReference type="PANTHER" id="PTHR43280:SF28">
    <property type="entry name" value="HTH-TYPE TRANSCRIPTIONAL ACTIVATOR RHAS"/>
    <property type="match status" value="1"/>
</dbReference>
<accession>A0ABX0J3I6</accession>
<dbReference type="InterPro" id="IPR003313">
    <property type="entry name" value="AraC-bd"/>
</dbReference>
<dbReference type="PANTHER" id="PTHR43280">
    <property type="entry name" value="ARAC-FAMILY TRANSCRIPTIONAL REGULATOR"/>
    <property type="match status" value="1"/>
</dbReference>
<dbReference type="Gene3D" id="1.10.10.60">
    <property type="entry name" value="Homeodomain-like"/>
    <property type="match status" value="2"/>
</dbReference>
<feature type="domain" description="HTH araC/xylS-type" evidence="4">
    <location>
        <begin position="152"/>
        <end position="250"/>
    </location>
</feature>
<proteinExistence type="predicted"/>
<dbReference type="PROSITE" id="PS00041">
    <property type="entry name" value="HTH_ARAC_FAMILY_1"/>
    <property type="match status" value="1"/>
</dbReference>
<dbReference type="InterPro" id="IPR009057">
    <property type="entry name" value="Homeodomain-like_sf"/>
</dbReference>
<evidence type="ECO:0000256" key="2">
    <source>
        <dbReference type="ARBA" id="ARBA00023125"/>
    </source>
</evidence>
<dbReference type="Pfam" id="PF02311">
    <property type="entry name" value="AraC_binding"/>
    <property type="match status" value="1"/>
</dbReference>
<evidence type="ECO:0000259" key="4">
    <source>
        <dbReference type="PROSITE" id="PS01124"/>
    </source>
</evidence>
<dbReference type="PRINTS" id="PR00032">
    <property type="entry name" value="HTHARAC"/>
</dbReference>
<dbReference type="Pfam" id="PF12833">
    <property type="entry name" value="HTH_18"/>
    <property type="match status" value="1"/>
</dbReference>
<dbReference type="PROSITE" id="PS01124">
    <property type="entry name" value="HTH_ARAC_FAMILY_2"/>
    <property type="match status" value="1"/>
</dbReference>
<dbReference type="SMART" id="SM00342">
    <property type="entry name" value="HTH_ARAC"/>
    <property type="match status" value="1"/>
</dbReference>
<gene>
    <name evidence="5" type="ORF">G9U52_13530</name>
</gene>
<dbReference type="InterPro" id="IPR037923">
    <property type="entry name" value="HTH-like"/>
</dbReference>
<dbReference type="SUPFAM" id="SSF51215">
    <property type="entry name" value="Regulatory protein AraC"/>
    <property type="match status" value="1"/>
</dbReference>
<dbReference type="InterPro" id="IPR014710">
    <property type="entry name" value="RmlC-like_jellyroll"/>
</dbReference>
<dbReference type="InterPro" id="IPR020449">
    <property type="entry name" value="Tscrpt_reg_AraC-type_HTH"/>
</dbReference>
<evidence type="ECO:0000256" key="1">
    <source>
        <dbReference type="ARBA" id="ARBA00023015"/>
    </source>
</evidence>
<dbReference type="InterPro" id="IPR018060">
    <property type="entry name" value="HTH_AraC"/>
</dbReference>
<keyword evidence="3" id="KW-0804">Transcription</keyword>
<dbReference type="Gene3D" id="2.60.120.10">
    <property type="entry name" value="Jelly Rolls"/>
    <property type="match status" value="1"/>
</dbReference>
<dbReference type="Proteomes" id="UP001165962">
    <property type="component" value="Unassembled WGS sequence"/>
</dbReference>
<reference evidence="5" key="1">
    <citation type="submission" date="2020-03" db="EMBL/GenBank/DDBJ databases">
        <title>Draft sequencing of Paenibacilllus sp. S3N08.</title>
        <authorList>
            <person name="Kim D.-U."/>
        </authorList>
    </citation>
    <scope>NUCLEOTIDE SEQUENCE</scope>
    <source>
        <strain evidence="5">S3N08</strain>
    </source>
</reference>
<sequence>MKTLVHFFNHSNRESDSYMPNHKHPMFEIVYYCKGYGHTTINGVISPYSPGQFAIIYPEVVHDEYRKTATEVIYFGFITPYESIQLAQGLHTDTEYGTLRKLLQEMMLETAQKRNHYTIKLDLLLQSALIEISRMHEKLPVQPSSDHEERLTPVIQFIEQYYADSLNIKQLAHIAGYSYDHFRHIFKEYTGATPMNYWIHLRIQKSKELLLEHQKKMTQIAFECGFSSLSHFSNTFRTLTGHSPREFVKQNRA</sequence>
<dbReference type="SUPFAM" id="SSF46689">
    <property type="entry name" value="Homeodomain-like"/>
    <property type="match status" value="2"/>
</dbReference>
<keyword evidence="2" id="KW-0238">DNA-binding</keyword>